<accession>A0A1V8SJY0</accession>
<reference evidence="2" key="1">
    <citation type="submission" date="2017-03" db="EMBL/GenBank/DDBJ databases">
        <title>Genomes of endolithic fungi from Antarctica.</title>
        <authorList>
            <person name="Coleine C."/>
            <person name="Masonjones S."/>
            <person name="Stajich J.E."/>
        </authorList>
    </citation>
    <scope>NUCLEOTIDE SEQUENCE [LARGE SCALE GENOMIC DNA]</scope>
    <source>
        <strain evidence="2">CCFEE 5527</strain>
    </source>
</reference>
<dbReference type="Proteomes" id="UP000192596">
    <property type="component" value="Unassembled WGS sequence"/>
</dbReference>
<evidence type="ECO:0000313" key="2">
    <source>
        <dbReference type="Proteomes" id="UP000192596"/>
    </source>
</evidence>
<proteinExistence type="predicted"/>
<comment type="caution">
    <text evidence="1">The sequence shown here is derived from an EMBL/GenBank/DDBJ whole genome shotgun (WGS) entry which is preliminary data.</text>
</comment>
<organism evidence="1 2">
    <name type="scientific">Cryoendolithus antarcticus</name>
    <dbReference type="NCBI Taxonomy" id="1507870"/>
    <lineage>
        <taxon>Eukaryota</taxon>
        <taxon>Fungi</taxon>
        <taxon>Dikarya</taxon>
        <taxon>Ascomycota</taxon>
        <taxon>Pezizomycotina</taxon>
        <taxon>Dothideomycetes</taxon>
        <taxon>Dothideomycetidae</taxon>
        <taxon>Cladosporiales</taxon>
        <taxon>Cladosporiaceae</taxon>
        <taxon>Cryoendolithus</taxon>
    </lineage>
</organism>
<dbReference type="AlphaFoldDB" id="A0A1V8SJY0"/>
<dbReference type="InParanoid" id="A0A1V8SJY0"/>
<protein>
    <submittedName>
        <fullName evidence="1">Uncharacterized protein</fullName>
    </submittedName>
</protein>
<keyword evidence="2" id="KW-1185">Reference proteome</keyword>
<evidence type="ECO:0000313" key="1">
    <source>
        <dbReference type="EMBL" id="OQN99393.1"/>
    </source>
</evidence>
<sequence length="247" mass="28109">MADISNTTTSRMGNVSPFFKLSPELRNRIYRALSEATKPTHLSEADDCFAQALLRHTPTVPLLDHVKTFTLALGVRQVWLPADELDGDPDFLTPKVRALLHVLPTLPTLNIELLFPTGTTRHALELDFTSNHPLLYPLTASSLSFPGTLNIYGFVAISTYRFGDELRTHRMERLRVWLGIQRCEIREPSVLYRLTRSQDPEAWLGMNFKVLGRAGDDYFYVEDRATPFVCEVTGRDYEMAMERDGTM</sequence>
<dbReference type="EMBL" id="NAJO01000040">
    <property type="protein sequence ID" value="OQN99393.1"/>
    <property type="molecule type" value="Genomic_DNA"/>
</dbReference>
<name>A0A1V8SJY0_9PEZI</name>
<gene>
    <name evidence="1" type="ORF">B0A48_14370</name>
</gene>